<keyword evidence="3" id="KW-0560">Oxidoreductase</keyword>
<proteinExistence type="predicted"/>
<dbReference type="SUPFAM" id="SSF48452">
    <property type="entry name" value="TPR-like"/>
    <property type="match status" value="1"/>
</dbReference>
<dbReference type="InterPro" id="IPR011990">
    <property type="entry name" value="TPR-like_helical_dom_sf"/>
</dbReference>
<protein>
    <submittedName>
        <fullName evidence="3">4-hydroxybenzoate 3-monooxygenase</fullName>
    </submittedName>
</protein>
<sequence length="914" mass="104350">MTVVIIGAGPSGLYLANQLKKAHVKDIKVFDPRAGDYLRPGHINDSVFRRAERGIGKKLRTSTDTAHIKDIERALHKQAELENISIRKCKFLRFAEDKKGIIISDENQEEKFIPCDYVFDCSGSKRVVVHAVNERAKNKQNKPPFQITPVVDEINVKNHLLAYIYMSPMDAAIAARYLPSSSEIGLNGKTPLEFAKSMERLRQFGWREFAFPRCYSMSFGKGKHCFYLEAPDGLPESKKEEWLRTVLECASGKPINFKLLPHNTKPRLTTFPVEPQQLNRFCYQEKRFPCVITQGDTQIDPNYYLAHGIVESFERIDTMISGLTISDGKIQYFDEQDYEIDVNHALTRHREALIDHYKERKDFFVQWLHDSEGYYKKAIAATLSNLEEGIFNERLKEIKARIDYHDACDILAHRISKGKVTTNSFDLAQLILDLVKARDLLLKASVDLPVEYKRERDGAQLSLAQLPGYFKDLGNQLYQKNQFDLALQAYQHALSGYQLSASSSPEVISLYSNMILTHNKLNQDEEVIALACKAFDANQDIPENLRKKILFHAIGASVKVIEGLQKASSTDKLQAHILQLSELCSLHKGFIQLHLKDSLQNIERINSFIDKKVLQNSAKHMFSNGNFVLALKYFKKALLSSYEDNNRDKKSELILQSNIVLTHRKLNEVEEALSVAQEALVADVPFSLETKKKILFNTLKAIAEKIGSQKGEYRKLARMAISFYLEHQSLFSKQLLSELKNELKHEFAIIKSTLGESESLREDGKKYFSVGQYELALASYDDSLLMLRFSDIDKRSEEEGSLVANIVLIYRKLNRISEALSLTDQFLTNELELSVEVKKKILFNVIKGAVEAIKQKQVSSAELKADKLVREINNFCALHSNFIKTELAKNLKIELQFLDSLETDSQLFLSQKNY</sequence>
<dbReference type="RefSeq" id="WP_058440672.1">
    <property type="nucleotide sequence ID" value="NZ_CAAAHU010000007.1"/>
</dbReference>
<reference evidence="3 4" key="1">
    <citation type="submission" date="2015-11" db="EMBL/GenBank/DDBJ databases">
        <title>Genomic analysis of 38 Legionella species identifies large and diverse effector repertoires.</title>
        <authorList>
            <person name="Burstein D."/>
            <person name="Amaro F."/>
            <person name="Zusman T."/>
            <person name="Lifshitz Z."/>
            <person name="Cohen O."/>
            <person name="Gilbert J.A."/>
            <person name="Pupko T."/>
            <person name="Shuman H.A."/>
            <person name="Segal G."/>
        </authorList>
    </citation>
    <scope>NUCLEOTIDE SEQUENCE [LARGE SCALE GENOMIC DNA]</scope>
    <source>
        <strain evidence="3 4">ATCC 43878</strain>
    </source>
</reference>
<organism evidence="3 4">
    <name type="scientific">Legionella brunensis</name>
    <dbReference type="NCBI Taxonomy" id="29422"/>
    <lineage>
        <taxon>Bacteria</taxon>
        <taxon>Pseudomonadati</taxon>
        <taxon>Pseudomonadota</taxon>
        <taxon>Gammaproteobacteria</taxon>
        <taxon>Legionellales</taxon>
        <taxon>Legionellaceae</taxon>
        <taxon>Legionella</taxon>
    </lineage>
</organism>
<dbReference type="AlphaFoldDB" id="A0A0W0STU3"/>
<dbReference type="STRING" id="29422.Lbru_0578"/>
<evidence type="ECO:0000313" key="3">
    <source>
        <dbReference type="EMBL" id="KTC86637.1"/>
    </source>
</evidence>
<name>A0A0W0STU3_9GAMM</name>
<dbReference type="Gene3D" id="1.25.40.10">
    <property type="entry name" value="Tetratricopeptide repeat domain"/>
    <property type="match status" value="3"/>
</dbReference>
<keyword evidence="2" id="KW-0802">TPR repeat</keyword>
<evidence type="ECO:0000313" key="4">
    <source>
        <dbReference type="Proteomes" id="UP000054742"/>
    </source>
</evidence>
<dbReference type="InterPro" id="IPR036188">
    <property type="entry name" value="FAD/NAD-bd_sf"/>
</dbReference>
<dbReference type="InterPro" id="IPR042282">
    <property type="entry name" value="FKBP6/shu"/>
</dbReference>
<keyword evidence="1" id="KW-0677">Repeat</keyword>
<dbReference type="Proteomes" id="UP000054742">
    <property type="component" value="Unassembled WGS sequence"/>
</dbReference>
<dbReference type="GO" id="GO:0004497">
    <property type="term" value="F:monooxygenase activity"/>
    <property type="evidence" value="ECO:0007669"/>
    <property type="project" value="UniProtKB-KW"/>
</dbReference>
<dbReference type="PANTHER" id="PTHR46674:SF1">
    <property type="entry name" value="INACTIVE PEPTIDYL-PROLYL CIS-TRANS ISOMERASE FKBP6"/>
    <property type="match status" value="1"/>
</dbReference>
<evidence type="ECO:0000256" key="2">
    <source>
        <dbReference type="ARBA" id="ARBA00022803"/>
    </source>
</evidence>
<dbReference type="PANTHER" id="PTHR46674">
    <property type="entry name" value="INACTIVE PEPTIDYL-PROLYL CIS-TRANS ISOMERASE FKBP6"/>
    <property type="match status" value="1"/>
</dbReference>
<accession>A0A0W0STU3</accession>
<keyword evidence="4" id="KW-1185">Reference proteome</keyword>
<dbReference type="Gene3D" id="3.50.50.60">
    <property type="entry name" value="FAD/NAD(P)-binding domain"/>
    <property type="match status" value="1"/>
</dbReference>
<comment type="caution">
    <text evidence="3">The sequence shown here is derived from an EMBL/GenBank/DDBJ whole genome shotgun (WGS) entry which is preliminary data.</text>
</comment>
<keyword evidence="3" id="KW-0503">Monooxygenase</keyword>
<dbReference type="SUPFAM" id="SSF51905">
    <property type="entry name" value="FAD/NAD(P)-binding domain"/>
    <property type="match status" value="1"/>
</dbReference>
<gene>
    <name evidence="3" type="ORF">Lbru_0578</name>
</gene>
<dbReference type="EMBL" id="LNXV01000004">
    <property type="protein sequence ID" value="KTC86637.1"/>
    <property type="molecule type" value="Genomic_DNA"/>
</dbReference>
<evidence type="ECO:0000256" key="1">
    <source>
        <dbReference type="ARBA" id="ARBA00022737"/>
    </source>
</evidence>
<dbReference type="PATRIC" id="fig|29422.6.peg.607"/>
<dbReference type="OrthoDB" id="5636482at2"/>